<keyword evidence="4 8" id="KW-0371">Homeobox</keyword>
<dbReference type="PANTHER" id="PTHR24326:SF591">
    <property type="entry name" value="HOMEOBOX-LEUCINE ZIPPER PROTEIN ATHB-51-RELATED"/>
    <property type="match status" value="1"/>
</dbReference>
<evidence type="ECO:0000256" key="9">
    <source>
        <dbReference type="RuleBase" id="RU000682"/>
    </source>
</evidence>
<dbReference type="PANTHER" id="PTHR24326">
    <property type="entry name" value="HOMEOBOX-LEUCINE ZIPPER PROTEIN"/>
    <property type="match status" value="1"/>
</dbReference>
<dbReference type="GO" id="GO:0043565">
    <property type="term" value="F:sequence-specific DNA binding"/>
    <property type="evidence" value="ECO:0007669"/>
    <property type="project" value="TreeGrafter"/>
</dbReference>
<keyword evidence="2 10" id="KW-0805">Transcription regulation</keyword>
<reference evidence="12" key="1">
    <citation type="submission" date="2022-04" db="EMBL/GenBank/DDBJ databases">
        <title>A functionally conserved STORR gene fusion in Papaver species that diverged 16.8 million years ago.</title>
        <authorList>
            <person name="Catania T."/>
        </authorList>
    </citation>
    <scope>NUCLEOTIDE SEQUENCE</scope>
    <source>
        <strain evidence="12">S-188037</strain>
    </source>
</reference>
<evidence type="ECO:0000256" key="4">
    <source>
        <dbReference type="ARBA" id="ARBA00023155"/>
    </source>
</evidence>
<dbReference type="GO" id="GO:0000981">
    <property type="term" value="F:DNA-binding transcription factor activity, RNA polymerase II-specific"/>
    <property type="evidence" value="ECO:0007669"/>
    <property type="project" value="UniProtKB-UniRule"/>
</dbReference>
<feature type="DNA-binding region" description="Homeobox" evidence="8">
    <location>
        <begin position="3"/>
        <end position="79"/>
    </location>
</feature>
<proteinExistence type="inferred from homology"/>
<comment type="similarity">
    <text evidence="7 10">Belongs to the HD-ZIP homeobox family. Class I subfamily.</text>
</comment>
<dbReference type="PROSITE" id="PS00027">
    <property type="entry name" value="HOMEOBOX_1"/>
    <property type="match status" value="1"/>
</dbReference>
<dbReference type="EMBL" id="JAJJMB010012264">
    <property type="protein sequence ID" value="KAI3879196.1"/>
    <property type="molecule type" value="Genomic_DNA"/>
</dbReference>
<feature type="domain" description="Homeobox" evidence="11">
    <location>
        <begin position="1"/>
        <end position="78"/>
    </location>
</feature>
<protein>
    <recommendedName>
        <fullName evidence="10">Homeobox-leucine zipper protein</fullName>
    </recommendedName>
    <alternativeName>
        <fullName evidence="10">HD-ZIP protein</fullName>
    </alternativeName>
    <alternativeName>
        <fullName evidence="10">Homeodomain transcription factor</fullName>
    </alternativeName>
</protein>
<evidence type="ECO:0000256" key="2">
    <source>
        <dbReference type="ARBA" id="ARBA00023015"/>
    </source>
</evidence>
<dbReference type="Proteomes" id="UP001202328">
    <property type="component" value="Unassembled WGS sequence"/>
</dbReference>
<dbReference type="PROSITE" id="PS50071">
    <property type="entry name" value="HOMEOBOX_2"/>
    <property type="match status" value="1"/>
</dbReference>
<dbReference type="InterPro" id="IPR001356">
    <property type="entry name" value="HD"/>
</dbReference>
<evidence type="ECO:0000313" key="13">
    <source>
        <dbReference type="Proteomes" id="UP001202328"/>
    </source>
</evidence>
<keyword evidence="3 8" id="KW-0238">DNA-binding</keyword>
<sequence length="214" mass="24722">MTRKKTLLTSEQVDVLERSFQEEIDLEQQQPAGRTTELRKNRAKLEPGRKMKLSKELGLHPRQVSLWFQNRSAKLKGKQLERLYNLLQKDYKIMSRKNQHLHQEVMELKDKLDSRQSMQDSTGYVEQWSLEKAERNNIAAHQSTWTSSAVQCLNIGKQRRTTNSNTKTSGGNGYLFNDEAIGANRDWLTLAPAVQPHSNLQKILHGVPLRPHPK</sequence>
<dbReference type="SMART" id="SM00389">
    <property type="entry name" value="HOX"/>
    <property type="match status" value="1"/>
</dbReference>
<keyword evidence="5 10" id="KW-0804">Transcription</keyword>
<evidence type="ECO:0000256" key="1">
    <source>
        <dbReference type="ARBA" id="ARBA00004123"/>
    </source>
</evidence>
<organism evidence="12 13">
    <name type="scientific">Papaver atlanticum</name>
    <dbReference type="NCBI Taxonomy" id="357466"/>
    <lineage>
        <taxon>Eukaryota</taxon>
        <taxon>Viridiplantae</taxon>
        <taxon>Streptophyta</taxon>
        <taxon>Embryophyta</taxon>
        <taxon>Tracheophyta</taxon>
        <taxon>Spermatophyta</taxon>
        <taxon>Magnoliopsida</taxon>
        <taxon>Ranunculales</taxon>
        <taxon>Papaveraceae</taxon>
        <taxon>Papaveroideae</taxon>
        <taxon>Papaver</taxon>
    </lineage>
</organism>
<dbReference type="GO" id="GO:0005634">
    <property type="term" value="C:nucleus"/>
    <property type="evidence" value="ECO:0007669"/>
    <property type="project" value="UniProtKB-SubCell"/>
</dbReference>
<evidence type="ECO:0000256" key="6">
    <source>
        <dbReference type="ARBA" id="ARBA00023242"/>
    </source>
</evidence>
<evidence type="ECO:0000256" key="5">
    <source>
        <dbReference type="ARBA" id="ARBA00023163"/>
    </source>
</evidence>
<evidence type="ECO:0000256" key="8">
    <source>
        <dbReference type="PROSITE-ProRule" id="PRU00108"/>
    </source>
</evidence>
<dbReference type="Pfam" id="PF00046">
    <property type="entry name" value="Homeodomain"/>
    <property type="match status" value="1"/>
</dbReference>
<dbReference type="Gene3D" id="1.10.10.60">
    <property type="entry name" value="Homeodomain-like"/>
    <property type="match status" value="1"/>
</dbReference>
<keyword evidence="13" id="KW-1185">Reference proteome</keyword>
<dbReference type="CDD" id="cd00086">
    <property type="entry name" value="homeodomain"/>
    <property type="match status" value="1"/>
</dbReference>
<evidence type="ECO:0000256" key="7">
    <source>
        <dbReference type="ARBA" id="ARBA00025748"/>
    </source>
</evidence>
<gene>
    <name evidence="12" type="ORF">MKW98_028763</name>
</gene>
<evidence type="ECO:0000259" key="11">
    <source>
        <dbReference type="PROSITE" id="PS50071"/>
    </source>
</evidence>
<name>A0AAD4XC44_9MAGN</name>
<evidence type="ECO:0000256" key="3">
    <source>
        <dbReference type="ARBA" id="ARBA00023125"/>
    </source>
</evidence>
<dbReference type="InterPro" id="IPR045224">
    <property type="entry name" value="HDZip_class_I_plant"/>
</dbReference>
<comment type="subcellular location">
    <subcellularLocation>
        <location evidence="1 8 9">Nucleus</location>
    </subcellularLocation>
</comment>
<dbReference type="AlphaFoldDB" id="A0AAD4XC44"/>
<comment type="caution">
    <text evidence="12">The sequence shown here is derived from an EMBL/GenBank/DDBJ whole genome shotgun (WGS) entry which is preliminary data.</text>
</comment>
<evidence type="ECO:0000313" key="12">
    <source>
        <dbReference type="EMBL" id="KAI3879196.1"/>
    </source>
</evidence>
<comment type="function">
    <text evidence="10">Transcription factor.</text>
</comment>
<dbReference type="SUPFAM" id="SSF46689">
    <property type="entry name" value="Homeodomain-like"/>
    <property type="match status" value="1"/>
</dbReference>
<accession>A0AAD4XC44</accession>
<keyword evidence="6 8" id="KW-0539">Nucleus</keyword>
<evidence type="ECO:0000256" key="10">
    <source>
        <dbReference type="RuleBase" id="RU369038"/>
    </source>
</evidence>
<dbReference type="InterPro" id="IPR009057">
    <property type="entry name" value="Homeodomain-like_sf"/>
</dbReference>
<dbReference type="GO" id="GO:0045893">
    <property type="term" value="P:positive regulation of DNA-templated transcription"/>
    <property type="evidence" value="ECO:0007669"/>
    <property type="project" value="TreeGrafter"/>
</dbReference>
<dbReference type="InterPro" id="IPR017970">
    <property type="entry name" value="Homeobox_CS"/>
</dbReference>